<dbReference type="EMBL" id="CP109441">
    <property type="protein sequence ID" value="WUV44003.1"/>
    <property type="molecule type" value="Genomic_DNA"/>
</dbReference>
<dbReference type="Proteomes" id="UP001432062">
    <property type="component" value="Chromosome"/>
</dbReference>
<evidence type="ECO:0000313" key="1">
    <source>
        <dbReference type="EMBL" id="WUV44003.1"/>
    </source>
</evidence>
<protein>
    <recommendedName>
        <fullName evidence="3">DUF4254 domain-containing protein</fullName>
    </recommendedName>
</protein>
<keyword evidence="2" id="KW-1185">Reference proteome</keyword>
<proteinExistence type="predicted"/>
<name>A0ABZ1YLG9_9NOCA</name>
<accession>A0ABZ1YLG9</accession>
<gene>
    <name evidence="1" type="ORF">OG563_33075</name>
</gene>
<evidence type="ECO:0000313" key="2">
    <source>
        <dbReference type="Proteomes" id="UP001432062"/>
    </source>
</evidence>
<sequence>MITGFLLIEGVLARPSVPDWHELRAAMHQQIGNKPSNHWTGDEPTGHPVTECARRLAEQHHMYLRYPERANEIDGCRIALVAAIDHWVRSHIRPRTTTTLGDAADSLAAAYVQALDVLEHAVRGSDPAVHRAWSELGFHATKWSDLVTEVVHGQPPLP</sequence>
<dbReference type="RefSeq" id="WP_329406663.1">
    <property type="nucleotide sequence ID" value="NZ_CP109441.1"/>
</dbReference>
<organism evidence="1 2">
    <name type="scientific">Nocardia vinacea</name>
    <dbReference type="NCBI Taxonomy" id="96468"/>
    <lineage>
        <taxon>Bacteria</taxon>
        <taxon>Bacillati</taxon>
        <taxon>Actinomycetota</taxon>
        <taxon>Actinomycetes</taxon>
        <taxon>Mycobacteriales</taxon>
        <taxon>Nocardiaceae</taxon>
        <taxon>Nocardia</taxon>
    </lineage>
</organism>
<evidence type="ECO:0008006" key="3">
    <source>
        <dbReference type="Google" id="ProtNLM"/>
    </source>
</evidence>
<reference evidence="1" key="1">
    <citation type="submission" date="2022-10" db="EMBL/GenBank/DDBJ databases">
        <title>The complete genomes of actinobacterial strains from the NBC collection.</title>
        <authorList>
            <person name="Joergensen T.S."/>
            <person name="Alvarez Arevalo M."/>
            <person name="Sterndorff E.B."/>
            <person name="Faurdal D."/>
            <person name="Vuksanovic O."/>
            <person name="Mourched A.-S."/>
            <person name="Charusanti P."/>
            <person name="Shaw S."/>
            <person name="Blin K."/>
            <person name="Weber T."/>
        </authorList>
    </citation>
    <scope>NUCLEOTIDE SEQUENCE</scope>
    <source>
        <strain evidence="1">NBC_01482</strain>
    </source>
</reference>